<dbReference type="InterPro" id="IPR009440">
    <property type="entry name" value="ParM/StbA_N"/>
</dbReference>
<gene>
    <name evidence="2" type="ORF">FXF03_02085</name>
</gene>
<dbReference type="SUPFAM" id="SSF53067">
    <property type="entry name" value="Actin-like ATPase domain"/>
    <property type="match status" value="2"/>
</dbReference>
<name>A0ABD7STD8_VIBCL</name>
<dbReference type="RefSeq" id="WP_044126023.1">
    <property type="nucleotide sequence ID" value="NZ_JAANNJ010000013.1"/>
</dbReference>
<evidence type="ECO:0000259" key="1">
    <source>
        <dbReference type="Pfam" id="PF06406"/>
    </source>
</evidence>
<evidence type="ECO:0000313" key="2">
    <source>
        <dbReference type="EMBL" id="TXX67390.1"/>
    </source>
</evidence>
<dbReference type="InterPro" id="IPR043129">
    <property type="entry name" value="ATPase_NBD"/>
</dbReference>
<feature type="domain" description="Plasmid segregation protein ParM/StbA N-terminal" evidence="1">
    <location>
        <begin position="10"/>
        <end position="170"/>
    </location>
</feature>
<organism evidence="2 3">
    <name type="scientific">Vibrio cholerae</name>
    <dbReference type="NCBI Taxonomy" id="666"/>
    <lineage>
        <taxon>Bacteria</taxon>
        <taxon>Pseudomonadati</taxon>
        <taxon>Pseudomonadota</taxon>
        <taxon>Gammaproteobacteria</taxon>
        <taxon>Vibrionales</taxon>
        <taxon>Vibrionaceae</taxon>
        <taxon>Vibrio</taxon>
    </lineage>
</organism>
<proteinExistence type="predicted"/>
<dbReference type="Proteomes" id="UP000323819">
    <property type="component" value="Unassembled WGS sequence"/>
</dbReference>
<accession>A0ABD7STD8</accession>
<dbReference type="CDD" id="cd24022">
    <property type="entry name" value="ASKHA_NBD_ParM_R1-like"/>
    <property type="match status" value="1"/>
</dbReference>
<protein>
    <submittedName>
        <fullName evidence="2">ParM/StbA family protein</fullName>
    </submittedName>
</protein>
<dbReference type="AlphaFoldDB" id="A0ABD7STD8"/>
<sequence length="360" mass="40116">MKDERIIASIDDGHHNGKGQLIGKGGDVTSFISPTLIMHGAYSSFGSASQNPDVAEFKTANADGQDEYFTVFQRLRYGEAEHMIDTQNQDYLLSEANRVFVHSMLHRMGLSGQKVELVTTLPIRRYFKKSGNLDQDYIDARNENLKKSVIPMNGDEPVEIVSVTQMPESFVSYLSLLIKYQNNKGQGRISIDSEYLNKDILILDFGGQTLDVGVVSRGQLQTKKCETFEGVGMLAVNELLADELRSYRKNLDRLELDNIISTGKFRPSKQSDAEHDVSNIVQSCINEVYTNGIEKIKARFPMHDFHLILGAGGPLVSISHLVKQLIPEIQIVEDPLMSNSNGGLKYLLKKKAKASDSEIA</sequence>
<comment type="caution">
    <text evidence="2">The sequence shown here is derived from an EMBL/GenBank/DDBJ whole genome shotgun (WGS) entry which is preliminary data.</text>
</comment>
<dbReference type="Pfam" id="PF06406">
    <property type="entry name" value="StbA_N"/>
    <property type="match status" value="1"/>
</dbReference>
<evidence type="ECO:0000313" key="3">
    <source>
        <dbReference type="Proteomes" id="UP000323819"/>
    </source>
</evidence>
<dbReference type="Gene3D" id="3.30.420.40">
    <property type="match status" value="2"/>
</dbReference>
<dbReference type="InterPro" id="IPR056367">
    <property type="entry name" value="ASKHA_NBD_ParM_R1-like"/>
</dbReference>
<reference evidence="2 3" key="1">
    <citation type="submission" date="2019-06" db="EMBL/GenBank/DDBJ databases">
        <title>Vibrio cholerae phylogeny based on whole-genome sequencing reveals genetic diversity and population strucutre.</title>
        <authorList>
            <person name="Zhiqiu Y."/>
            <person name="Bin L."/>
            <person name="Lingyan J."/>
        </authorList>
    </citation>
    <scope>NUCLEOTIDE SEQUENCE [LARGE SCALE GENOMIC DNA]</scope>
    <source>
        <strain evidence="2 3">N2814</strain>
    </source>
</reference>
<dbReference type="EMBL" id="VSIJ01000005">
    <property type="protein sequence ID" value="TXX67390.1"/>
    <property type="molecule type" value="Genomic_DNA"/>
</dbReference>